<protein>
    <submittedName>
        <fullName evidence="2">Uncharacterized protein</fullName>
    </submittedName>
</protein>
<dbReference type="EMBL" id="BLLF01000244">
    <property type="protein sequence ID" value="GFH09563.1"/>
    <property type="molecule type" value="Genomic_DNA"/>
</dbReference>
<reference evidence="2 3" key="1">
    <citation type="submission" date="2020-02" db="EMBL/GenBank/DDBJ databases">
        <title>Draft genome sequence of Haematococcus lacustris strain NIES-144.</title>
        <authorList>
            <person name="Morimoto D."/>
            <person name="Nakagawa S."/>
            <person name="Yoshida T."/>
            <person name="Sawayama S."/>
        </authorList>
    </citation>
    <scope>NUCLEOTIDE SEQUENCE [LARGE SCALE GENOMIC DNA]</scope>
    <source>
        <strain evidence="2 3">NIES-144</strain>
    </source>
</reference>
<feature type="compositionally biased region" description="Pro residues" evidence="1">
    <location>
        <begin position="61"/>
        <end position="70"/>
    </location>
</feature>
<keyword evidence="3" id="KW-1185">Reference proteome</keyword>
<dbReference type="Proteomes" id="UP000485058">
    <property type="component" value="Unassembled WGS sequence"/>
</dbReference>
<evidence type="ECO:0000313" key="2">
    <source>
        <dbReference type="EMBL" id="GFH09563.1"/>
    </source>
</evidence>
<gene>
    <name evidence="2" type="ORF">HaLaN_04733</name>
</gene>
<name>A0A699YHJ1_HAELA</name>
<dbReference type="AlphaFoldDB" id="A0A699YHJ1"/>
<sequence>MADDAARSMLGAAAGGALALAGGFKPAGLTSLLRYSCPLQGCSPFSAELTRLQDCSTASAPRPPQLPMPVVPKKTTSCLTQS</sequence>
<evidence type="ECO:0000313" key="3">
    <source>
        <dbReference type="Proteomes" id="UP000485058"/>
    </source>
</evidence>
<feature type="region of interest" description="Disordered" evidence="1">
    <location>
        <begin position="56"/>
        <end position="82"/>
    </location>
</feature>
<accession>A0A699YHJ1</accession>
<organism evidence="2 3">
    <name type="scientific">Haematococcus lacustris</name>
    <name type="common">Green alga</name>
    <name type="synonym">Haematococcus pluvialis</name>
    <dbReference type="NCBI Taxonomy" id="44745"/>
    <lineage>
        <taxon>Eukaryota</taxon>
        <taxon>Viridiplantae</taxon>
        <taxon>Chlorophyta</taxon>
        <taxon>core chlorophytes</taxon>
        <taxon>Chlorophyceae</taxon>
        <taxon>CS clade</taxon>
        <taxon>Chlamydomonadales</taxon>
        <taxon>Haematococcaceae</taxon>
        <taxon>Haematococcus</taxon>
    </lineage>
</organism>
<evidence type="ECO:0000256" key="1">
    <source>
        <dbReference type="SAM" id="MobiDB-lite"/>
    </source>
</evidence>
<proteinExistence type="predicted"/>
<comment type="caution">
    <text evidence="2">The sequence shown here is derived from an EMBL/GenBank/DDBJ whole genome shotgun (WGS) entry which is preliminary data.</text>
</comment>